<reference evidence="2" key="1">
    <citation type="journal article" date="2014" name="Int. J. Syst. Evol. Microbiol.">
        <title>Complete genome sequence of Corynebacterium casei LMG S-19264T (=DSM 44701T), isolated from a smear-ripened cheese.</title>
        <authorList>
            <consortium name="US DOE Joint Genome Institute (JGI-PGF)"/>
            <person name="Walter F."/>
            <person name="Albersmeier A."/>
            <person name="Kalinowski J."/>
            <person name="Ruckert C."/>
        </authorList>
    </citation>
    <scope>NUCLEOTIDE SEQUENCE</scope>
    <source>
        <strain evidence="2">CGMCC 1.16067</strain>
    </source>
</reference>
<dbReference type="EMBL" id="BMKQ01000001">
    <property type="protein sequence ID" value="GGF56397.1"/>
    <property type="molecule type" value="Genomic_DNA"/>
</dbReference>
<proteinExistence type="predicted"/>
<keyword evidence="3" id="KW-1185">Reference proteome</keyword>
<organism evidence="2 3">
    <name type="scientific">Marmoricola endophyticus</name>
    <dbReference type="NCBI Taxonomy" id="2040280"/>
    <lineage>
        <taxon>Bacteria</taxon>
        <taxon>Bacillati</taxon>
        <taxon>Actinomycetota</taxon>
        <taxon>Actinomycetes</taxon>
        <taxon>Propionibacteriales</taxon>
        <taxon>Nocardioidaceae</taxon>
        <taxon>Marmoricola</taxon>
    </lineage>
</organism>
<evidence type="ECO:0000313" key="3">
    <source>
        <dbReference type="Proteomes" id="UP000649179"/>
    </source>
</evidence>
<evidence type="ECO:0008006" key="4">
    <source>
        <dbReference type="Google" id="ProtNLM"/>
    </source>
</evidence>
<feature type="region of interest" description="Disordered" evidence="1">
    <location>
        <begin position="1"/>
        <end position="79"/>
    </location>
</feature>
<dbReference type="Pfam" id="PF06262">
    <property type="entry name" value="Zincin_1"/>
    <property type="match status" value="1"/>
</dbReference>
<comment type="caution">
    <text evidence="2">The sequence shown here is derived from an EMBL/GenBank/DDBJ whole genome shotgun (WGS) entry which is preliminary data.</text>
</comment>
<dbReference type="Proteomes" id="UP000649179">
    <property type="component" value="Unassembled WGS sequence"/>
</dbReference>
<reference evidence="2" key="2">
    <citation type="submission" date="2020-09" db="EMBL/GenBank/DDBJ databases">
        <authorList>
            <person name="Sun Q."/>
            <person name="Zhou Y."/>
        </authorList>
    </citation>
    <scope>NUCLEOTIDE SEQUENCE</scope>
    <source>
        <strain evidence="2">CGMCC 1.16067</strain>
    </source>
</reference>
<evidence type="ECO:0000313" key="2">
    <source>
        <dbReference type="EMBL" id="GGF56397.1"/>
    </source>
</evidence>
<dbReference type="RefSeq" id="WP_188780758.1">
    <property type="nucleotide sequence ID" value="NZ_BMKQ01000001.1"/>
</dbReference>
<dbReference type="InterPro" id="IPR038555">
    <property type="entry name" value="Zincin_1_sf"/>
</dbReference>
<evidence type="ECO:0000256" key="1">
    <source>
        <dbReference type="SAM" id="MobiDB-lite"/>
    </source>
</evidence>
<gene>
    <name evidence="2" type="ORF">GCM10011519_32950</name>
</gene>
<feature type="compositionally biased region" description="Basic residues" evidence="1">
    <location>
        <begin position="42"/>
        <end position="53"/>
    </location>
</feature>
<feature type="compositionally biased region" description="Basic and acidic residues" evidence="1">
    <location>
        <begin position="1"/>
        <end position="14"/>
    </location>
</feature>
<dbReference type="AlphaFoldDB" id="A0A917BVN1"/>
<name>A0A917BVN1_9ACTN</name>
<accession>A0A917BVN1</accession>
<dbReference type="CDD" id="cd12954">
    <property type="entry name" value="MMP_TTHA0227_like_1"/>
    <property type="match status" value="1"/>
</dbReference>
<dbReference type="SUPFAM" id="SSF55486">
    <property type="entry name" value="Metalloproteases ('zincins'), catalytic domain"/>
    <property type="match status" value="1"/>
</dbReference>
<dbReference type="Gene3D" id="3.30.2010.20">
    <property type="match status" value="1"/>
</dbReference>
<sequence>MSRAVSEEWPERPEPSTAGTPDGPGPGPVRTTEEPPAAPAHRSGRRDRHGRGRRGPDHRAGLPDPTGATPLAPDGVPATRTRRQRFDQVALDVLDDVEARLGDRLPPVDVAVEDVPAVPAGWLGDQAPLGTLVDATRTSRARIVLYRHPIEYRTHGLAELTALVLVVVVDQVADLLGADPATLHPGYPQDD</sequence>
<dbReference type="InterPro" id="IPR010428">
    <property type="entry name" value="Zincin_1"/>
</dbReference>
<protein>
    <recommendedName>
        <fullName evidence="4">Metallopeptidase family protein</fullName>
    </recommendedName>
</protein>